<dbReference type="InterPro" id="IPR027469">
    <property type="entry name" value="Cation_efflux_TMD_sf"/>
</dbReference>
<gene>
    <name evidence="11" type="ORF">LAMO00422_LOCUS1897</name>
</gene>
<comment type="similarity">
    <text evidence="2">Belongs to the cation diffusion facilitator (CDF) transporter (TC 2.A.4) family. SLC30A subfamily.</text>
</comment>
<evidence type="ECO:0000259" key="10">
    <source>
        <dbReference type="Pfam" id="PF16916"/>
    </source>
</evidence>
<comment type="subcellular location">
    <subcellularLocation>
        <location evidence="1">Membrane</location>
        <topology evidence="1">Multi-pass membrane protein</topology>
    </subcellularLocation>
</comment>
<dbReference type="Pfam" id="PF16916">
    <property type="entry name" value="ZT_dimer"/>
    <property type="match status" value="1"/>
</dbReference>
<feature type="transmembrane region" description="Helical" evidence="8">
    <location>
        <begin position="419"/>
        <end position="439"/>
    </location>
</feature>
<dbReference type="Pfam" id="PF01545">
    <property type="entry name" value="Cation_efflux"/>
    <property type="match status" value="1"/>
</dbReference>
<feature type="domain" description="Cation efflux protein transmembrane" evidence="9">
    <location>
        <begin position="350"/>
        <end position="561"/>
    </location>
</feature>
<evidence type="ECO:0008006" key="12">
    <source>
        <dbReference type="Google" id="ProtNLM"/>
    </source>
</evidence>
<dbReference type="PANTHER" id="PTHR45755:SF4">
    <property type="entry name" value="ZINC TRANSPORTER 7"/>
    <property type="match status" value="1"/>
</dbReference>
<feature type="transmembrane region" description="Helical" evidence="8">
    <location>
        <begin position="349"/>
        <end position="369"/>
    </location>
</feature>
<dbReference type="GO" id="GO:0016020">
    <property type="term" value="C:membrane"/>
    <property type="evidence" value="ECO:0007669"/>
    <property type="project" value="UniProtKB-SubCell"/>
</dbReference>
<dbReference type="Gene3D" id="1.20.1510.10">
    <property type="entry name" value="Cation efflux protein transmembrane domain"/>
    <property type="match status" value="1"/>
</dbReference>
<keyword evidence="4 8" id="KW-0812">Transmembrane</keyword>
<feature type="transmembrane region" description="Helical" evidence="8">
    <location>
        <begin position="240"/>
        <end position="259"/>
    </location>
</feature>
<evidence type="ECO:0000313" key="11">
    <source>
        <dbReference type="EMBL" id="CAD8431922.1"/>
    </source>
</evidence>
<feature type="transmembrane region" description="Helical" evidence="8">
    <location>
        <begin position="381"/>
        <end position="398"/>
    </location>
</feature>
<keyword evidence="3" id="KW-0813">Transport</keyword>
<feature type="transmembrane region" description="Helical" evidence="8">
    <location>
        <begin position="141"/>
        <end position="161"/>
    </location>
</feature>
<feature type="transmembrane region" description="Helical" evidence="8">
    <location>
        <begin position="504"/>
        <end position="524"/>
    </location>
</feature>
<evidence type="ECO:0000256" key="2">
    <source>
        <dbReference type="ARBA" id="ARBA00008873"/>
    </source>
</evidence>
<protein>
    <recommendedName>
        <fullName evidence="12">Cation efflux protein cytoplasmic domain-containing protein</fullName>
    </recommendedName>
</protein>
<dbReference type="GO" id="GO:0005794">
    <property type="term" value="C:Golgi apparatus"/>
    <property type="evidence" value="ECO:0007669"/>
    <property type="project" value="TreeGrafter"/>
</dbReference>
<feature type="transmembrane region" description="Helical" evidence="8">
    <location>
        <begin position="530"/>
        <end position="553"/>
    </location>
</feature>
<dbReference type="PANTHER" id="PTHR45755">
    <property type="match status" value="1"/>
</dbReference>
<evidence type="ECO:0000256" key="4">
    <source>
        <dbReference type="ARBA" id="ARBA00022692"/>
    </source>
</evidence>
<dbReference type="GO" id="GO:0006882">
    <property type="term" value="P:intracellular zinc ion homeostasis"/>
    <property type="evidence" value="ECO:0007669"/>
    <property type="project" value="InterPro"/>
</dbReference>
<feature type="transmembrane region" description="Helical" evidence="8">
    <location>
        <begin position="181"/>
        <end position="199"/>
    </location>
</feature>
<dbReference type="FunFam" id="1.20.1510.10:FF:000014">
    <property type="entry name" value="Cation efflux protein/ zinc transporter"/>
    <property type="match status" value="1"/>
</dbReference>
<sequence>MAGSAMRVVLVNSILLTAATVLHLYALKHCGLFRYSVCMLAELWVGKLAAVVRALSKGDLVNMRTRMIATLPAGLCYILLMNTDNISRLLEADTIPYDHQSNPGMGVVAAVAACYVDRILKNRRFNTKAKRRAPAKGLTEGLSFLTGGILLGFLTNAYEMVSRMNTSEEEDNIKLPTPHLTWIQWVFMVLFVSEFVLILKSRLVSLFHKLTYSPRLNPSAKSNSISSKTSQAIDGDRPDWVILMVLLLKLFFSSVFAYMKTGNTLGMMESLVSVLVIVTTSQDIVKNRFSGGIRMNEIGGTCLPMYVQDVIRTNKKDDAKKSMGIWIPDMYGLRRLWHHIHQNKKSSRLFWFLGVNIMFMCLELFYGLWTNSLGLISDAGHMMMDCMALGIGLIATYLSTFPPDSRFSFGYGRFEVVSGFTNGVLLLFVALFIVIESIGRIVHPPEIHGDQLVLVSVLGLIVNLVGLAFFHDHAHAGGSCEHGHAHGHGHSDAHGGGSIAIRGIFLHILADTLGSVSVIVSSFLTNRFGWHFADPICSLFISILILLSVIPLLTESSSILLQKAPDKLLKSLENAANQLMRIDGVVSYRALHCWALGTKNQLVVTLHVQVEEKADEDKILKSARLLVSSDCGPNLQLTVQIEKPRFLTQVDPILLADIHYYNPASNLSLPQKAT</sequence>
<organism evidence="11">
    <name type="scientific">Amorphochlora amoebiformis</name>
    <dbReference type="NCBI Taxonomy" id="1561963"/>
    <lineage>
        <taxon>Eukaryota</taxon>
        <taxon>Sar</taxon>
        <taxon>Rhizaria</taxon>
        <taxon>Cercozoa</taxon>
        <taxon>Chlorarachniophyceae</taxon>
        <taxon>Amorphochlora</taxon>
    </lineage>
</organism>
<keyword evidence="6" id="KW-0406">Ion transport</keyword>
<reference evidence="11" key="1">
    <citation type="submission" date="2021-01" db="EMBL/GenBank/DDBJ databases">
        <authorList>
            <person name="Corre E."/>
            <person name="Pelletier E."/>
            <person name="Niang G."/>
            <person name="Scheremetjew M."/>
            <person name="Finn R."/>
            <person name="Kale V."/>
            <person name="Holt S."/>
            <person name="Cochrane G."/>
            <person name="Meng A."/>
            <person name="Brown T."/>
            <person name="Cohen L."/>
        </authorList>
    </citation>
    <scope>NUCLEOTIDE SEQUENCE</scope>
    <source>
        <strain evidence="11">CCMP2058</strain>
    </source>
</reference>
<dbReference type="NCBIfam" id="TIGR01297">
    <property type="entry name" value="CDF"/>
    <property type="match status" value="1"/>
</dbReference>
<dbReference type="AlphaFoldDB" id="A0A7S0GLJ9"/>
<evidence type="ECO:0000256" key="7">
    <source>
        <dbReference type="ARBA" id="ARBA00023136"/>
    </source>
</evidence>
<name>A0A7S0GLJ9_9EUKA</name>
<feature type="transmembrane region" description="Helical" evidence="8">
    <location>
        <begin position="451"/>
        <end position="470"/>
    </location>
</feature>
<dbReference type="EMBL" id="HBEM01002660">
    <property type="protein sequence ID" value="CAD8431922.1"/>
    <property type="molecule type" value="Transcribed_RNA"/>
</dbReference>
<accession>A0A7S0GLJ9</accession>
<keyword evidence="5 8" id="KW-1133">Transmembrane helix</keyword>
<feature type="transmembrane region" description="Helical" evidence="8">
    <location>
        <begin position="7"/>
        <end position="26"/>
    </location>
</feature>
<evidence type="ECO:0000256" key="6">
    <source>
        <dbReference type="ARBA" id="ARBA00023065"/>
    </source>
</evidence>
<evidence type="ECO:0000256" key="3">
    <source>
        <dbReference type="ARBA" id="ARBA00022448"/>
    </source>
</evidence>
<evidence type="ECO:0000256" key="8">
    <source>
        <dbReference type="SAM" id="Phobius"/>
    </source>
</evidence>
<dbReference type="SUPFAM" id="SSF161111">
    <property type="entry name" value="Cation efflux protein transmembrane domain-like"/>
    <property type="match status" value="1"/>
</dbReference>
<dbReference type="InterPro" id="IPR058533">
    <property type="entry name" value="Cation_efflux_TM"/>
</dbReference>
<feature type="domain" description="Cation efflux protein cytoplasmic" evidence="10">
    <location>
        <begin position="576"/>
        <end position="643"/>
    </location>
</feature>
<dbReference type="GO" id="GO:0005385">
    <property type="term" value="F:zinc ion transmembrane transporter activity"/>
    <property type="evidence" value="ECO:0007669"/>
    <property type="project" value="InterPro"/>
</dbReference>
<proteinExistence type="inferred from homology"/>
<evidence type="ECO:0000259" key="9">
    <source>
        <dbReference type="Pfam" id="PF01545"/>
    </source>
</evidence>
<dbReference type="InterPro" id="IPR002524">
    <property type="entry name" value="Cation_efflux"/>
</dbReference>
<dbReference type="InterPro" id="IPR027470">
    <property type="entry name" value="Cation_efflux_CTD"/>
</dbReference>
<evidence type="ECO:0000256" key="5">
    <source>
        <dbReference type="ARBA" id="ARBA00022989"/>
    </source>
</evidence>
<dbReference type="InterPro" id="IPR045316">
    <property type="entry name" value="Msc2-like"/>
</dbReference>
<keyword evidence="7 8" id="KW-0472">Membrane</keyword>
<evidence type="ECO:0000256" key="1">
    <source>
        <dbReference type="ARBA" id="ARBA00004141"/>
    </source>
</evidence>